<feature type="region of interest" description="Disordered" evidence="1">
    <location>
        <begin position="187"/>
        <end position="438"/>
    </location>
</feature>
<feature type="compositionally biased region" description="Basic and acidic residues" evidence="1">
    <location>
        <begin position="76"/>
        <end position="86"/>
    </location>
</feature>
<feature type="compositionally biased region" description="Low complexity" evidence="1">
    <location>
        <begin position="412"/>
        <end position="422"/>
    </location>
</feature>
<gene>
    <name evidence="2" type="ORF">CLV63_13018</name>
</gene>
<dbReference type="AlphaFoldDB" id="A0A2P8CSW0"/>
<evidence type="ECO:0000256" key="1">
    <source>
        <dbReference type="SAM" id="MobiDB-lite"/>
    </source>
</evidence>
<feature type="region of interest" description="Disordered" evidence="1">
    <location>
        <begin position="1"/>
        <end position="135"/>
    </location>
</feature>
<dbReference type="EMBL" id="PYGA01000030">
    <property type="protein sequence ID" value="PSK88056.1"/>
    <property type="molecule type" value="Genomic_DNA"/>
</dbReference>
<proteinExistence type="predicted"/>
<comment type="caution">
    <text evidence="2">The sequence shown here is derived from an EMBL/GenBank/DDBJ whole genome shotgun (WGS) entry which is preliminary data.</text>
</comment>
<feature type="compositionally biased region" description="Basic residues" evidence="1">
    <location>
        <begin position="423"/>
        <end position="438"/>
    </location>
</feature>
<dbReference type="Proteomes" id="UP000240542">
    <property type="component" value="Unassembled WGS sequence"/>
</dbReference>
<name>A0A2P8CSW0_9ACTN</name>
<accession>A0A2P8CSW0</accession>
<organism evidence="2 3">
    <name type="scientific">Murinocardiopsis flavida</name>
    <dbReference type="NCBI Taxonomy" id="645275"/>
    <lineage>
        <taxon>Bacteria</taxon>
        <taxon>Bacillati</taxon>
        <taxon>Actinomycetota</taxon>
        <taxon>Actinomycetes</taxon>
        <taxon>Streptosporangiales</taxon>
        <taxon>Nocardiopsidaceae</taxon>
        <taxon>Murinocardiopsis</taxon>
    </lineage>
</organism>
<evidence type="ECO:0000313" key="3">
    <source>
        <dbReference type="Proteomes" id="UP000240542"/>
    </source>
</evidence>
<feature type="compositionally biased region" description="Low complexity" evidence="1">
    <location>
        <begin position="330"/>
        <end position="352"/>
    </location>
</feature>
<keyword evidence="3" id="KW-1185">Reference proteome</keyword>
<protein>
    <submittedName>
        <fullName evidence="2">Uncharacterized protein</fullName>
    </submittedName>
</protein>
<reference evidence="2 3" key="1">
    <citation type="submission" date="2018-03" db="EMBL/GenBank/DDBJ databases">
        <title>Genomic Encyclopedia of Archaeal and Bacterial Type Strains, Phase II (KMG-II): from individual species to whole genera.</title>
        <authorList>
            <person name="Goeker M."/>
        </authorList>
    </citation>
    <scope>NUCLEOTIDE SEQUENCE [LARGE SCALE GENOMIC DNA]</scope>
    <source>
        <strain evidence="2 3">DSM 45312</strain>
    </source>
</reference>
<evidence type="ECO:0000313" key="2">
    <source>
        <dbReference type="EMBL" id="PSK88056.1"/>
    </source>
</evidence>
<sequence length="438" mass="46875">MAGAGSAAQRRRPPRRNTAPDYRARPPPPSAAPYCRARLPRRNTAADCRARLQPPSAAVESCGRLPPPSAATDPADSVRSRGDTRRLAGVAFRGGVPPSGRRRTGDRGGRLVGVQAEPPQRVGPDADDGPAVPAPVRTDAACEIHGDLVTLERRPVDAALAQSCAGGRHGMRAARQVLVVRDGGPLGARGVHDVHDAHGGAYPRAKSREDARPPPHRKRPRSTPQGRPRTPGLNRRGHRGRALRSSGQPPTGESVPRPSRQPPTGESVLNLSRQQPGCRKACARPYCAASRLSRSGGPRRPKHTPHYDRRARPPHNPRQTPTSPLPALSPSPSRKGPASASADAAAQAQRQPSPGPPRRRTLSAPTPTPTPARRGENSQQGGWAVVVLVGAPFRQNHAPQNTPHRKPPSLGRRVPPTAAVRRVPSRRSRRSRRGRDPR</sequence>
<feature type="compositionally biased region" description="Polar residues" evidence="1">
    <location>
        <begin position="262"/>
        <end position="275"/>
    </location>
</feature>